<reference evidence="2" key="1">
    <citation type="submission" date="2019-11" db="EMBL/GenBank/DDBJ databases">
        <title>Bipolaris sorokiniana Genome sequencing.</title>
        <authorList>
            <person name="Wang H."/>
        </authorList>
    </citation>
    <scope>NUCLEOTIDE SEQUENCE</scope>
</reference>
<evidence type="ECO:0000313" key="3">
    <source>
        <dbReference type="Proteomes" id="UP000624244"/>
    </source>
</evidence>
<organism evidence="2 3">
    <name type="scientific">Cochliobolus sativus</name>
    <name type="common">Common root rot and spot blotch fungus</name>
    <name type="synonym">Bipolaris sorokiniana</name>
    <dbReference type="NCBI Taxonomy" id="45130"/>
    <lineage>
        <taxon>Eukaryota</taxon>
        <taxon>Fungi</taxon>
        <taxon>Dikarya</taxon>
        <taxon>Ascomycota</taxon>
        <taxon>Pezizomycotina</taxon>
        <taxon>Dothideomycetes</taxon>
        <taxon>Pleosporomycetidae</taxon>
        <taxon>Pleosporales</taxon>
        <taxon>Pleosporineae</taxon>
        <taxon>Pleosporaceae</taxon>
        <taxon>Bipolaris</taxon>
    </lineage>
</organism>
<feature type="compositionally biased region" description="Polar residues" evidence="1">
    <location>
        <begin position="214"/>
        <end position="229"/>
    </location>
</feature>
<dbReference type="AlphaFoldDB" id="A0A8H5ZTN5"/>
<dbReference type="Proteomes" id="UP000624244">
    <property type="component" value="Unassembled WGS sequence"/>
</dbReference>
<evidence type="ECO:0000313" key="2">
    <source>
        <dbReference type="EMBL" id="KAF5854149.1"/>
    </source>
</evidence>
<accession>A0A8H5ZTN5</accession>
<proteinExistence type="predicted"/>
<gene>
    <name evidence="2" type="ORF">GGP41_006877</name>
</gene>
<sequence length="290" mass="31112">MRVLAFLCGGIVDSGIIDLGSVSASSQRFTKACIGSVCVVWWGEPVGDLRDSNSGGLSAATRPTFSMTRRISINIAQSNDARHARFVLPVTGASGLKRPTLPMDPEHRPFIVYEAEWASDKDCGTRIGGEERPTPGAACATATPKGRSFVDSGRVWARKKQRRREEDSDRVVGWEDRLALALYPTLGAAQEMRNRLATCLIGPSEAPSNISLCGATNESPPARQPSTGPSRGPAARAGQWIKDAPSIRTRSLTATRAHYTLDDSDDSNDNGSHTNAAGCIYRHLYIDAGA</sequence>
<feature type="region of interest" description="Disordered" evidence="1">
    <location>
        <begin position="214"/>
        <end position="238"/>
    </location>
</feature>
<name>A0A8H5ZTN5_COCSA</name>
<comment type="caution">
    <text evidence="2">The sequence shown here is derived from an EMBL/GenBank/DDBJ whole genome shotgun (WGS) entry which is preliminary data.</text>
</comment>
<dbReference type="EMBL" id="WNKQ01000001">
    <property type="protein sequence ID" value="KAF5854149.1"/>
    <property type="molecule type" value="Genomic_DNA"/>
</dbReference>
<protein>
    <submittedName>
        <fullName evidence="2">Uncharacterized protein</fullName>
    </submittedName>
</protein>
<evidence type="ECO:0000256" key="1">
    <source>
        <dbReference type="SAM" id="MobiDB-lite"/>
    </source>
</evidence>